<dbReference type="CDD" id="cd02966">
    <property type="entry name" value="TlpA_like_family"/>
    <property type="match status" value="1"/>
</dbReference>
<comment type="subcellular location">
    <subcellularLocation>
        <location evidence="1">Cell envelope</location>
    </subcellularLocation>
</comment>
<dbReference type="GO" id="GO:0030313">
    <property type="term" value="C:cell envelope"/>
    <property type="evidence" value="ECO:0007669"/>
    <property type="project" value="UniProtKB-SubCell"/>
</dbReference>
<keyword evidence="2" id="KW-0201">Cytochrome c-type biogenesis</keyword>
<keyword evidence="5" id="KW-0732">Signal</keyword>
<evidence type="ECO:0000313" key="8">
    <source>
        <dbReference type="Proteomes" id="UP000012062"/>
    </source>
</evidence>
<dbReference type="InterPro" id="IPR013740">
    <property type="entry name" value="Redoxin"/>
</dbReference>
<accession>M5EWN5</accession>
<feature type="chain" id="PRO_5004066325" evidence="5">
    <location>
        <begin position="22"/>
        <end position="175"/>
    </location>
</feature>
<evidence type="ECO:0000313" key="7">
    <source>
        <dbReference type="EMBL" id="CCV08365.1"/>
    </source>
</evidence>
<dbReference type="PROSITE" id="PS51352">
    <property type="entry name" value="THIOREDOXIN_2"/>
    <property type="match status" value="1"/>
</dbReference>
<dbReference type="EMBL" id="CAUM01000143">
    <property type="protein sequence ID" value="CCV08365.1"/>
    <property type="molecule type" value="Genomic_DNA"/>
</dbReference>
<dbReference type="GO" id="GO:0017004">
    <property type="term" value="P:cytochrome complex assembly"/>
    <property type="evidence" value="ECO:0007669"/>
    <property type="project" value="UniProtKB-KW"/>
</dbReference>
<proteinExistence type="predicted"/>
<dbReference type="Pfam" id="PF08534">
    <property type="entry name" value="Redoxin"/>
    <property type="match status" value="1"/>
</dbReference>
<dbReference type="RefSeq" id="WP_008877241.1">
    <property type="nucleotide sequence ID" value="NZ_CAUM01000143.1"/>
</dbReference>
<sequence>MKTFALALFGALLAVALPAAAAEAPENFAVLDTPAAVPEITFVDGAGQPKTLADFSGKVVLLNIWATWCAPCRKEMPTLDRLQAELGGPDFEVIALSMDRNGPDAVKKFFTEIGIQHLALNIDTSAKAMFALGAVGLPTTLLIDRDGNEIGRLIGPAEWDSPEMVDFIRGRIAAK</sequence>
<dbReference type="AlphaFoldDB" id="M5EWN5"/>
<reference evidence="7 8" key="1">
    <citation type="submission" date="2013-02" db="EMBL/GenBank/DDBJ databases">
        <authorList>
            <person name="Genoscope - CEA"/>
        </authorList>
    </citation>
    <scope>NUCLEOTIDE SEQUENCE [LARGE SCALE GENOMIC DNA]</scope>
    <source>
        <strain evidence="7 8">STM 2683</strain>
    </source>
</reference>
<dbReference type="Gene3D" id="3.40.30.10">
    <property type="entry name" value="Glutaredoxin"/>
    <property type="match status" value="1"/>
</dbReference>
<dbReference type="GO" id="GO:0015036">
    <property type="term" value="F:disulfide oxidoreductase activity"/>
    <property type="evidence" value="ECO:0007669"/>
    <property type="project" value="UniProtKB-ARBA"/>
</dbReference>
<dbReference type="PANTHER" id="PTHR42852">
    <property type="entry name" value="THIOL:DISULFIDE INTERCHANGE PROTEIN DSBE"/>
    <property type="match status" value="1"/>
</dbReference>
<dbReference type="InterPro" id="IPR050553">
    <property type="entry name" value="Thioredoxin_ResA/DsbE_sf"/>
</dbReference>
<evidence type="ECO:0000256" key="3">
    <source>
        <dbReference type="ARBA" id="ARBA00023157"/>
    </source>
</evidence>
<dbReference type="eggNOG" id="COG0526">
    <property type="taxonomic scope" value="Bacteria"/>
</dbReference>
<dbReference type="InterPro" id="IPR013766">
    <property type="entry name" value="Thioredoxin_domain"/>
</dbReference>
<dbReference type="Proteomes" id="UP000012062">
    <property type="component" value="Unassembled WGS sequence"/>
</dbReference>
<gene>
    <name evidence="7" type="ORF">MESS2_730261</name>
</gene>
<dbReference type="SUPFAM" id="SSF52833">
    <property type="entry name" value="Thioredoxin-like"/>
    <property type="match status" value="1"/>
</dbReference>
<evidence type="ECO:0000256" key="4">
    <source>
        <dbReference type="ARBA" id="ARBA00023284"/>
    </source>
</evidence>
<evidence type="ECO:0000256" key="5">
    <source>
        <dbReference type="SAM" id="SignalP"/>
    </source>
</evidence>
<evidence type="ECO:0000259" key="6">
    <source>
        <dbReference type="PROSITE" id="PS51352"/>
    </source>
</evidence>
<dbReference type="STRING" id="1297569.MESS2_730261"/>
<name>M5EWN5_9HYPH</name>
<evidence type="ECO:0000256" key="2">
    <source>
        <dbReference type="ARBA" id="ARBA00022748"/>
    </source>
</evidence>
<evidence type="ECO:0000256" key="1">
    <source>
        <dbReference type="ARBA" id="ARBA00004196"/>
    </source>
</evidence>
<dbReference type="PROSITE" id="PS00194">
    <property type="entry name" value="THIOREDOXIN_1"/>
    <property type="match status" value="1"/>
</dbReference>
<dbReference type="PANTHER" id="PTHR42852:SF6">
    <property type="entry name" value="THIOL:DISULFIDE INTERCHANGE PROTEIN DSBE"/>
    <property type="match status" value="1"/>
</dbReference>
<protein>
    <submittedName>
        <fullName evidence="7">Putative thioredoxin protein</fullName>
    </submittedName>
</protein>
<dbReference type="OrthoDB" id="9799347at2"/>
<comment type="caution">
    <text evidence="7">The sequence shown here is derived from an EMBL/GenBank/DDBJ whole genome shotgun (WGS) entry which is preliminary data.</text>
</comment>
<keyword evidence="3" id="KW-1015">Disulfide bond</keyword>
<feature type="signal peptide" evidence="5">
    <location>
        <begin position="1"/>
        <end position="21"/>
    </location>
</feature>
<organism evidence="7 8">
    <name type="scientific">Mesorhizobium metallidurans STM 2683</name>
    <dbReference type="NCBI Taxonomy" id="1297569"/>
    <lineage>
        <taxon>Bacteria</taxon>
        <taxon>Pseudomonadati</taxon>
        <taxon>Pseudomonadota</taxon>
        <taxon>Alphaproteobacteria</taxon>
        <taxon>Hyphomicrobiales</taxon>
        <taxon>Phyllobacteriaceae</taxon>
        <taxon>Mesorhizobium</taxon>
    </lineage>
</organism>
<keyword evidence="8" id="KW-1185">Reference proteome</keyword>
<dbReference type="InterPro" id="IPR017937">
    <property type="entry name" value="Thioredoxin_CS"/>
</dbReference>
<feature type="domain" description="Thioredoxin" evidence="6">
    <location>
        <begin position="31"/>
        <end position="173"/>
    </location>
</feature>
<keyword evidence="4" id="KW-0676">Redox-active center</keyword>
<dbReference type="InterPro" id="IPR036249">
    <property type="entry name" value="Thioredoxin-like_sf"/>
</dbReference>